<gene>
    <name evidence="2" type="ORF">FHS55_000627</name>
</gene>
<dbReference type="Gene3D" id="3.40.250.10">
    <property type="entry name" value="Rhodanese-like domain"/>
    <property type="match status" value="1"/>
</dbReference>
<dbReference type="SMART" id="SM00450">
    <property type="entry name" value="RHOD"/>
    <property type="match status" value="1"/>
</dbReference>
<dbReference type="InterPro" id="IPR036873">
    <property type="entry name" value="Rhodanese-like_dom_sf"/>
</dbReference>
<dbReference type="AlphaFoldDB" id="A0A839Z521"/>
<dbReference type="SUPFAM" id="SSF52821">
    <property type="entry name" value="Rhodanese/Cell cycle control phosphatase"/>
    <property type="match status" value="1"/>
</dbReference>
<reference evidence="2 3" key="1">
    <citation type="submission" date="2020-08" db="EMBL/GenBank/DDBJ databases">
        <title>Genomic Encyclopedia of Type Strains, Phase IV (KMG-IV): sequencing the most valuable type-strain genomes for metagenomic binning, comparative biology and taxonomic classification.</title>
        <authorList>
            <person name="Goeker M."/>
        </authorList>
    </citation>
    <scope>NUCLEOTIDE SEQUENCE [LARGE SCALE GENOMIC DNA]</scope>
    <source>
        <strain evidence="2 3">DSM 5895</strain>
    </source>
</reference>
<dbReference type="Proteomes" id="UP000533469">
    <property type="component" value="Unassembled WGS sequence"/>
</dbReference>
<keyword evidence="2" id="KW-0808">Transferase</keyword>
<name>A0A839Z521_9HYPH</name>
<evidence type="ECO:0000259" key="1">
    <source>
        <dbReference type="PROSITE" id="PS50206"/>
    </source>
</evidence>
<dbReference type="Pfam" id="PF00581">
    <property type="entry name" value="Rhodanese"/>
    <property type="match status" value="1"/>
</dbReference>
<evidence type="ECO:0000313" key="2">
    <source>
        <dbReference type="EMBL" id="MBB3770041.1"/>
    </source>
</evidence>
<protein>
    <submittedName>
        <fullName evidence="2">Rhodanese-related sulfurtransferase</fullName>
    </submittedName>
</protein>
<dbReference type="EMBL" id="JACICD010000001">
    <property type="protein sequence ID" value="MBB3770041.1"/>
    <property type="molecule type" value="Genomic_DNA"/>
</dbReference>
<sequence>MTDATEIVPPDHLTPEEAAAAVAAGALLVDVRGERARARDGLVEQAVVVPKMTIVDRFGLRSHNRLALTDGQTVVVFCSSERGSSTYVPIIRSLGVSPVFGVRGGFRALALSGLFALLPPDD</sequence>
<dbReference type="RefSeq" id="WP_183188198.1">
    <property type="nucleotide sequence ID" value="NZ_JACICD010000001.1"/>
</dbReference>
<comment type="caution">
    <text evidence="2">The sequence shown here is derived from an EMBL/GenBank/DDBJ whole genome shotgun (WGS) entry which is preliminary data.</text>
</comment>
<dbReference type="InterPro" id="IPR001763">
    <property type="entry name" value="Rhodanese-like_dom"/>
</dbReference>
<evidence type="ECO:0000313" key="3">
    <source>
        <dbReference type="Proteomes" id="UP000533469"/>
    </source>
</evidence>
<proteinExistence type="predicted"/>
<dbReference type="CDD" id="cd00158">
    <property type="entry name" value="RHOD"/>
    <property type="match status" value="1"/>
</dbReference>
<dbReference type="GO" id="GO:0016740">
    <property type="term" value="F:transferase activity"/>
    <property type="evidence" value="ECO:0007669"/>
    <property type="project" value="UniProtKB-KW"/>
</dbReference>
<dbReference type="PROSITE" id="PS50206">
    <property type="entry name" value="RHODANESE_3"/>
    <property type="match status" value="1"/>
</dbReference>
<accession>A0A839Z521</accession>
<feature type="domain" description="Rhodanese" evidence="1">
    <location>
        <begin position="22"/>
        <end position="111"/>
    </location>
</feature>
<organism evidence="2 3">
    <name type="scientific">Ancylobacter tetraedralis</name>
    <dbReference type="NCBI Taxonomy" id="217068"/>
    <lineage>
        <taxon>Bacteria</taxon>
        <taxon>Pseudomonadati</taxon>
        <taxon>Pseudomonadota</taxon>
        <taxon>Alphaproteobacteria</taxon>
        <taxon>Hyphomicrobiales</taxon>
        <taxon>Xanthobacteraceae</taxon>
        <taxon>Ancylobacter</taxon>
    </lineage>
</organism>
<keyword evidence="3" id="KW-1185">Reference proteome</keyword>